<dbReference type="GO" id="GO:0003735">
    <property type="term" value="F:structural constituent of ribosome"/>
    <property type="evidence" value="ECO:0007669"/>
    <property type="project" value="InterPro"/>
</dbReference>
<sequence length="90" mass="10226">MANHKSAIKRNRQTEKRYARNKVYRTQLKTASKKVLVEIEDKDKKEAEIELQSAIKIISKVASKGVIHKRTASRKISGLAKKVHQLSQSA</sequence>
<reference evidence="8" key="1">
    <citation type="submission" date="2018-06" db="EMBL/GenBank/DDBJ databases">
        <authorList>
            <person name="Zhirakovskaya E."/>
        </authorList>
    </citation>
    <scope>NUCLEOTIDE SEQUENCE</scope>
</reference>
<dbReference type="FunFam" id="1.20.58.110:FF:000001">
    <property type="entry name" value="30S ribosomal protein S20"/>
    <property type="match status" value="1"/>
</dbReference>
<feature type="region of interest" description="Disordered" evidence="7">
    <location>
        <begin position="1"/>
        <end position="20"/>
    </location>
</feature>
<name>A0A3B1CNI1_9ZZZZ</name>
<dbReference type="GO" id="GO:0006412">
    <property type="term" value="P:translation"/>
    <property type="evidence" value="ECO:0007669"/>
    <property type="project" value="InterPro"/>
</dbReference>
<comment type="similarity">
    <text evidence="2">Belongs to the bacterial ribosomal protein bS20 family.</text>
</comment>
<dbReference type="EMBL" id="UOGG01000185">
    <property type="protein sequence ID" value="VAX32096.1"/>
    <property type="molecule type" value="Genomic_DNA"/>
</dbReference>
<dbReference type="GO" id="GO:0070181">
    <property type="term" value="F:small ribosomal subunit rRNA binding"/>
    <property type="evidence" value="ECO:0007669"/>
    <property type="project" value="TreeGrafter"/>
</dbReference>
<accession>A0A3B1CNI1</accession>
<dbReference type="InterPro" id="IPR036510">
    <property type="entry name" value="Ribosomal_bS20_sf"/>
</dbReference>
<dbReference type="SUPFAM" id="SSF46992">
    <property type="entry name" value="Ribosomal protein S20"/>
    <property type="match status" value="1"/>
</dbReference>
<dbReference type="Gene3D" id="1.20.58.110">
    <property type="entry name" value="Ribosomal protein S20"/>
    <property type="match status" value="1"/>
</dbReference>
<dbReference type="Pfam" id="PF01649">
    <property type="entry name" value="Ribosomal_S20p"/>
    <property type="match status" value="1"/>
</dbReference>
<organism evidence="8">
    <name type="scientific">hydrothermal vent metagenome</name>
    <dbReference type="NCBI Taxonomy" id="652676"/>
    <lineage>
        <taxon>unclassified sequences</taxon>
        <taxon>metagenomes</taxon>
        <taxon>ecological metagenomes</taxon>
    </lineage>
</organism>
<protein>
    <submittedName>
        <fullName evidence="8">SSU ribosomal protein S20p</fullName>
    </submittedName>
</protein>
<keyword evidence="6" id="KW-0687">Ribonucleoprotein</keyword>
<dbReference type="InterPro" id="IPR002583">
    <property type="entry name" value="Ribosomal_bS20"/>
</dbReference>
<evidence type="ECO:0000256" key="6">
    <source>
        <dbReference type="ARBA" id="ARBA00023274"/>
    </source>
</evidence>
<evidence type="ECO:0000256" key="4">
    <source>
        <dbReference type="ARBA" id="ARBA00022884"/>
    </source>
</evidence>
<dbReference type="GO" id="GO:0005829">
    <property type="term" value="C:cytosol"/>
    <property type="evidence" value="ECO:0007669"/>
    <property type="project" value="TreeGrafter"/>
</dbReference>
<dbReference type="PANTHER" id="PTHR33398:SF1">
    <property type="entry name" value="SMALL RIBOSOMAL SUBUNIT PROTEIN BS20C"/>
    <property type="match status" value="1"/>
</dbReference>
<dbReference type="NCBIfam" id="TIGR00029">
    <property type="entry name" value="S20"/>
    <property type="match status" value="1"/>
</dbReference>
<dbReference type="AlphaFoldDB" id="A0A3B1CNI1"/>
<evidence type="ECO:0000313" key="8">
    <source>
        <dbReference type="EMBL" id="VAX32096.1"/>
    </source>
</evidence>
<dbReference type="GO" id="GO:0015935">
    <property type="term" value="C:small ribosomal subunit"/>
    <property type="evidence" value="ECO:0007669"/>
    <property type="project" value="TreeGrafter"/>
</dbReference>
<evidence type="ECO:0000256" key="5">
    <source>
        <dbReference type="ARBA" id="ARBA00022980"/>
    </source>
</evidence>
<dbReference type="PANTHER" id="PTHR33398">
    <property type="entry name" value="30S RIBOSOMAL PROTEIN S20"/>
    <property type="match status" value="1"/>
</dbReference>
<keyword evidence="4" id="KW-0694">RNA-binding</keyword>
<keyword evidence="5 8" id="KW-0689">Ribosomal protein</keyword>
<feature type="compositionally biased region" description="Basic residues" evidence="7">
    <location>
        <begin position="1"/>
        <end position="11"/>
    </location>
</feature>
<evidence type="ECO:0000256" key="7">
    <source>
        <dbReference type="SAM" id="MobiDB-lite"/>
    </source>
</evidence>
<gene>
    <name evidence="8" type="ORF">MNBD_NITROSPINAE05-703</name>
</gene>
<evidence type="ECO:0000256" key="2">
    <source>
        <dbReference type="ARBA" id="ARBA00007634"/>
    </source>
</evidence>
<dbReference type="HAMAP" id="MF_00500">
    <property type="entry name" value="Ribosomal_bS20"/>
    <property type="match status" value="1"/>
</dbReference>
<keyword evidence="3" id="KW-0699">rRNA-binding</keyword>
<evidence type="ECO:0000256" key="1">
    <source>
        <dbReference type="ARBA" id="ARBA00003134"/>
    </source>
</evidence>
<proteinExistence type="inferred from homology"/>
<comment type="function">
    <text evidence="1">Binds directly to 16S ribosomal RNA.</text>
</comment>
<evidence type="ECO:0000256" key="3">
    <source>
        <dbReference type="ARBA" id="ARBA00022730"/>
    </source>
</evidence>